<evidence type="ECO:0000313" key="3">
    <source>
        <dbReference type="WBParaSite" id="jg21768"/>
    </source>
</evidence>
<feature type="coiled-coil region" evidence="1">
    <location>
        <begin position="209"/>
        <end position="236"/>
    </location>
</feature>
<dbReference type="Proteomes" id="UP000887574">
    <property type="component" value="Unplaced"/>
</dbReference>
<organism evidence="2 3">
    <name type="scientific">Ditylenchus dipsaci</name>
    <dbReference type="NCBI Taxonomy" id="166011"/>
    <lineage>
        <taxon>Eukaryota</taxon>
        <taxon>Metazoa</taxon>
        <taxon>Ecdysozoa</taxon>
        <taxon>Nematoda</taxon>
        <taxon>Chromadorea</taxon>
        <taxon>Rhabditida</taxon>
        <taxon>Tylenchina</taxon>
        <taxon>Tylenchomorpha</taxon>
        <taxon>Sphaerularioidea</taxon>
        <taxon>Anguinidae</taxon>
        <taxon>Anguininae</taxon>
        <taxon>Ditylenchus</taxon>
    </lineage>
</organism>
<dbReference type="AlphaFoldDB" id="A0A915DQ85"/>
<reference evidence="3" key="1">
    <citation type="submission" date="2022-11" db="UniProtKB">
        <authorList>
            <consortium name="WormBaseParasite"/>
        </authorList>
    </citation>
    <scope>IDENTIFICATION</scope>
</reference>
<evidence type="ECO:0000313" key="2">
    <source>
        <dbReference type="Proteomes" id="UP000887574"/>
    </source>
</evidence>
<keyword evidence="1" id="KW-0175">Coiled coil</keyword>
<dbReference type="WBParaSite" id="jg21768">
    <property type="protein sequence ID" value="jg21768"/>
    <property type="gene ID" value="jg21768"/>
</dbReference>
<proteinExistence type="predicted"/>
<protein>
    <submittedName>
        <fullName evidence="3">Uncharacterized protein</fullName>
    </submittedName>
</protein>
<sequence>MSSIIGEMLLSAVTEVCTENESFIWRGKISVSEKTAFEPQVLHRKESIISTVYYSNYSASTVPLETKFDAKIEQATGASTSIATKNDTSKAAEMGLGIDSINFFEIVKCNVGLKGNYTRTDGITDTELKNTSNLNPSSIPLYADCKVPKQVLSIGEILEEYVRLHKNDLRDVFLQGVKEGDNFVIPDVHEYEHSFFELDYFEAPITEKKPVLEKENSELKLQLEQQNKELEQYRKIDGQPGPSVSIKSASVVKDGIGATVVNDEKTSSLVQYSEEATVVSAEKASSAASDGNE</sequence>
<keyword evidence="2" id="KW-1185">Reference proteome</keyword>
<evidence type="ECO:0000256" key="1">
    <source>
        <dbReference type="SAM" id="Coils"/>
    </source>
</evidence>
<accession>A0A915DQ85</accession>
<name>A0A915DQ85_9BILA</name>